<keyword evidence="3" id="KW-1185">Reference proteome</keyword>
<evidence type="ECO:0000313" key="2">
    <source>
        <dbReference type="EMBL" id="CAA7268714.1"/>
    </source>
</evidence>
<dbReference type="AlphaFoldDB" id="A0A8S0VZJ1"/>
<feature type="compositionally biased region" description="Polar residues" evidence="1">
    <location>
        <begin position="25"/>
        <end position="48"/>
    </location>
</feature>
<accession>A0A8S0VZJ1</accession>
<dbReference type="Proteomes" id="UP000467700">
    <property type="component" value="Unassembled WGS sequence"/>
</dbReference>
<evidence type="ECO:0000313" key="3">
    <source>
        <dbReference type="Proteomes" id="UP000467700"/>
    </source>
</evidence>
<name>A0A8S0VZJ1_CYCAE</name>
<protein>
    <submittedName>
        <fullName evidence="2">Uncharacterized protein</fullName>
    </submittedName>
</protein>
<comment type="caution">
    <text evidence="2">The sequence shown here is derived from an EMBL/GenBank/DDBJ whole genome shotgun (WGS) entry which is preliminary data.</text>
</comment>
<gene>
    <name evidence="2" type="ORF">AAE3_LOCUS10955</name>
</gene>
<organism evidence="2 3">
    <name type="scientific">Cyclocybe aegerita</name>
    <name type="common">Black poplar mushroom</name>
    <name type="synonym">Agrocybe aegerita</name>
    <dbReference type="NCBI Taxonomy" id="1973307"/>
    <lineage>
        <taxon>Eukaryota</taxon>
        <taxon>Fungi</taxon>
        <taxon>Dikarya</taxon>
        <taxon>Basidiomycota</taxon>
        <taxon>Agaricomycotina</taxon>
        <taxon>Agaricomycetes</taxon>
        <taxon>Agaricomycetidae</taxon>
        <taxon>Agaricales</taxon>
        <taxon>Agaricineae</taxon>
        <taxon>Bolbitiaceae</taxon>
        <taxon>Cyclocybe</taxon>
    </lineage>
</organism>
<dbReference type="EMBL" id="CACVBS010000069">
    <property type="protein sequence ID" value="CAA7268714.1"/>
    <property type="molecule type" value="Genomic_DNA"/>
</dbReference>
<reference evidence="2 3" key="1">
    <citation type="submission" date="2020-01" db="EMBL/GenBank/DDBJ databases">
        <authorList>
            <person name="Gupta K D."/>
        </authorList>
    </citation>
    <scope>NUCLEOTIDE SEQUENCE [LARGE SCALE GENOMIC DNA]</scope>
</reference>
<feature type="compositionally biased region" description="Polar residues" evidence="1">
    <location>
        <begin position="85"/>
        <end position="94"/>
    </location>
</feature>
<evidence type="ECO:0000256" key="1">
    <source>
        <dbReference type="SAM" id="MobiDB-lite"/>
    </source>
</evidence>
<feature type="compositionally biased region" description="Low complexity" evidence="1">
    <location>
        <begin position="127"/>
        <end position="154"/>
    </location>
</feature>
<proteinExistence type="predicted"/>
<feature type="compositionally biased region" description="Low complexity" evidence="1">
    <location>
        <begin position="9"/>
        <end position="18"/>
    </location>
</feature>
<feature type="region of interest" description="Disordered" evidence="1">
    <location>
        <begin position="1"/>
        <end position="157"/>
    </location>
</feature>
<sequence length="181" mass="19346">MKRHYRNRTTTSSSPSSSLAFSIHPSGSYSNPISSNAVRSPIPTSTHPTFPPPLHEGLLDERRPGSTPLPSFKPPRSSLRRAPTITLSFPTSPSVPAHSDLRSLSTDNPSPRGKVKDSHSPALSAFSGPGTPDSRSSPPSRGISSTRSPSVSPSVLPDEVKWWPIPEAALQPVDSILEERG</sequence>